<proteinExistence type="predicted"/>
<dbReference type="AlphaFoldDB" id="A0A4R7ZP33"/>
<comment type="caution">
    <text evidence="1">The sequence shown here is derived from an EMBL/GenBank/DDBJ whole genome shotgun (WGS) entry which is preliminary data.</text>
</comment>
<evidence type="ECO:0000313" key="2">
    <source>
        <dbReference type="Proteomes" id="UP000295447"/>
    </source>
</evidence>
<accession>A0A4R7ZP33</accession>
<name>A0A4R7ZP33_9ACTN</name>
<protein>
    <submittedName>
        <fullName evidence="1">Uncharacterized protein</fullName>
    </submittedName>
</protein>
<reference evidence="1 2" key="1">
    <citation type="submission" date="2019-03" db="EMBL/GenBank/DDBJ databases">
        <title>Genomic Encyclopedia of Type Strains, Phase III (KMG-III): the genomes of soil and plant-associated and newly described type strains.</title>
        <authorList>
            <person name="Whitman W."/>
        </authorList>
    </citation>
    <scope>NUCLEOTIDE SEQUENCE [LARGE SCALE GENOMIC DNA]</scope>
    <source>
        <strain evidence="1 2">VKM Ac-2570</strain>
    </source>
</reference>
<gene>
    <name evidence="1" type="ORF">EV650_5881</name>
</gene>
<dbReference type="EMBL" id="SODF01000002">
    <property type="protein sequence ID" value="TDW19275.1"/>
    <property type="molecule type" value="Genomic_DNA"/>
</dbReference>
<evidence type="ECO:0000313" key="1">
    <source>
        <dbReference type="EMBL" id="TDW19275.1"/>
    </source>
</evidence>
<sequence>MRMARARGVLDGVFGVVGPPGELLVAARVGIEEIDRIASQAGDMAEEMALLDLCEPLEQVVEELGEVVGDRS</sequence>
<keyword evidence="2" id="KW-1185">Reference proteome</keyword>
<dbReference type="Proteomes" id="UP000295447">
    <property type="component" value="Unassembled WGS sequence"/>
</dbReference>
<organism evidence="1 2">
    <name type="scientific">Kribbella kalugense</name>
    <dbReference type="NCBI Taxonomy" id="2512221"/>
    <lineage>
        <taxon>Bacteria</taxon>
        <taxon>Bacillati</taxon>
        <taxon>Actinomycetota</taxon>
        <taxon>Actinomycetes</taxon>
        <taxon>Propionibacteriales</taxon>
        <taxon>Kribbellaceae</taxon>
        <taxon>Kribbella</taxon>
    </lineage>
</organism>